<evidence type="ECO:0000256" key="1">
    <source>
        <dbReference type="SAM" id="Coils"/>
    </source>
</evidence>
<dbReference type="InterPro" id="IPR029191">
    <property type="entry name" value="Uds1"/>
</dbReference>
<protein>
    <recommendedName>
        <fullName evidence="7">Up-regulated during septation protein 1 domain-containing protein</fullName>
    </recommendedName>
</protein>
<evidence type="ECO:0000256" key="2">
    <source>
        <dbReference type="SAM" id="MobiDB-lite"/>
    </source>
</evidence>
<gene>
    <name evidence="5" type="ORF">EJ08DRAFT_693649</name>
</gene>
<evidence type="ECO:0000313" key="6">
    <source>
        <dbReference type="Proteomes" id="UP000800235"/>
    </source>
</evidence>
<feature type="domain" description="Up-regulated during septation protein 1" evidence="3">
    <location>
        <begin position="89"/>
        <end position="222"/>
    </location>
</feature>
<feature type="region of interest" description="Disordered" evidence="2">
    <location>
        <begin position="1"/>
        <end position="85"/>
    </location>
</feature>
<reference evidence="5" key="1">
    <citation type="journal article" date="2020" name="Stud. Mycol.">
        <title>101 Dothideomycetes genomes: a test case for predicting lifestyles and emergence of pathogens.</title>
        <authorList>
            <person name="Haridas S."/>
            <person name="Albert R."/>
            <person name="Binder M."/>
            <person name="Bloem J."/>
            <person name="Labutti K."/>
            <person name="Salamov A."/>
            <person name="Andreopoulos B."/>
            <person name="Baker S."/>
            <person name="Barry K."/>
            <person name="Bills G."/>
            <person name="Bluhm B."/>
            <person name="Cannon C."/>
            <person name="Castanera R."/>
            <person name="Culley D."/>
            <person name="Daum C."/>
            <person name="Ezra D."/>
            <person name="Gonzalez J."/>
            <person name="Henrissat B."/>
            <person name="Kuo A."/>
            <person name="Liang C."/>
            <person name="Lipzen A."/>
            <person name="Lutzoni F."/>
            <person name="Magnuson J."/>
            <person name="Mondo S."/>
            <person name="Nolan M."/>
            <person name="Ohm R."/>
            <person name="Pangilinan J."/>
            <person name="Park H.-J."/>
            <person name="Ramirez L."/>
            <person name="Alfaro M."/>
            <person name="Sun H."/>
            <person name="Tritt A."/>
            <person name="Yoshinaga Y."/>
            <person name="Zwiers L.-H."/>
            <person name="Turgeon B."/>
            <person name="Goodwin S."/>
            <person name="Spatafora J."/>
            <person name="Crous P."/>
            <person name="Grigoriev I."/>
        </authorList>
    </citation>
    <scope>NUCLEOTIDE SEQUENCE</scope>
    <source>
        <strain evidence="5">CBS 130266</strain>
    </source>
</reference>
<dbReference type="OrthoDB" id="5569911at2759"/>
<accession>A0A9P4NY76</accession>
<dbReference type="SUPFAM" id="SSF46585">
    <property type="entry name" value="HR1 repeat"/>
    <property type="match status" value="1"/>
</dbReference>
<evidence type="ECO:0000259" key="4">
    <source>
        <dbReference type="Pfam" id="PF25078"/>
    </source>
</evidence>
<dbReference type="Proteomes" id="UP000800235">
    <property type="component" value="Unassembled WGS sequence"/>
</dbReference>
<dbReference type="InterPro" id="IPR036274">
    <property type="entry name" value="HR1_rpt_sf"/>
</dbReference>
<evidence type="ECO:0000259" key="3">
    <source>
        <dbReference type="Pfam" id="PF15456"/>
    </source>
</evidence>
<sequence>MQNDASRRKPTPADARAAKYTDYNNPPPLYREPTPNPKESPVSPMQQFPSAEILLGGYNSRGNGVQNDKQSQQQRQRLTPPMDDPITTHLLVETALGDSQSYDILPYDDLEALKREDKNLQNRVNTVRRQLALETKVRDAARSLNRLYSRPGSENSKSPPMMLRRTSSGLSSKEVVDKAESQLSAATKKVDELSRELYHLEQRLRQTQMKLLQHTAGILQMTHRGPRDANDMLFAPGGGPDSPASLDEDFDRGFDRGLDNLDGFLDELKADKPKGARMSKIDAREASRQEEAFLNVGRQLEDLNERMREMIAQINPQKAESYKELPRIGPESQDIDATVTQQLEHLSRGLNDIQVENTARLMSNAEMQDMEERYTELGAELQASLQENLSLEEQKNQLEDDVSGQLRNLNNELYDILTSYTPNESVPSIPFNSGPTPLMRYTEDRLTNVKSLLQSLSEAAQASRSNFSHSAQYETTLEGLWQIILAGEEESRERKRDERSQLAAKRSAGKDVDSDDDLSPDEDDDLVAEFSLQAFSTKVQWLVSKSTYMEEKQRNLCRKVKQHRDTARSRAVDTSVMEDLKTQHESTTAELEARIRLLEEGLENVAAEAQDEARIASAELQAKLEEAETRAQSLENRISAIAAEREAADRSHTEQEQGFRRTENELRELESEVVRLTTELTITKAELDAAYGSRSQRKADAAAAANSEASARLQDANARVVDLTAQVDLLRKARDNSKGLSEKEGELKKELAETLKEFEELAKASVEAERERDELEANVDGMREKIEGLEGQLAEEKVKWLGMGEDGKGGPQESRSAMVLKNEFKKMMRETRQEHMKALRAEQDERRRLETIVRTIRKDGPGKSGLSYATNA</sequence>
<dbReference type="AlphaFoldDB" id="A0A9P4NY76"/>
<organism evidence="5 6">
    <name type="scientific">Tothia fuscella</name>
    <dbReference type="NCBI Taxonomy" id="1048955"/>
    <lineage>
        <taxon>Eukaryota</taxon>
        <taxon>Fungi</taxon>
        <taxon>Dikarya</taxon>
        <taxon>Ascomycota</taxon>
        <taxon>Pezizomycotina</taxon>
        <taxon>Dothideomycetes</taxon>
        <taxon>Pleosporomycetidae</taxon>
        <taxon>Venturiales</taxon>
        <taxon>Cylindrosympodiaceae</taxon>
        <taxon>Tothia</taxon>
    </lineage>
</organism>
<evidence type="ECO:0000313" key="5">
    <source>
        <dbReference type="EMBL" id="KAF2434620.1"/>
    </source>
</evidence>
<comment type="caution">
    <text evidence="5">The sequence shown here is derived from an EMBL/GenBank/DDBJ whole genome shotgun (WGS) entry which is preliminary data.</text>
</comment>
<feature type="coiled-coil region" evidence="1">
    <location>
        <begin position="367"/>
        <end position="408"/>
    </location>
</feature>
<evidence type="ECO:0008006" key="7">
    <source>
        <dbReference type="Google" id="ProtNLM"/>
    </source>
</evidence>
<feature type="compositionally biased region" description="Pro residues" evidence="2">
    <location>
        <begin position="25"/>
        <end position="38"/>
    </location>
</feature>
<name>A0A9P4NY76_9PEZI</name>
<feature type="coiled-coil region" evidence="1">
    <location>
        <begin position="588"/>
        <end position="799"/>
    </location>
</feature>
<feature type="domain" description="DUF7801" evidence="4">
    <location>
        <begin position="652"/>
        <end position="802"/>
    </location>
</feature>
<feature type="coiled-coil region" evidence="1">
    <location>
        <begin position="832"/>
        <end position="859"/>
    </location>
</feature>
<feature type="region of interest" description="Disordered" evidence="2">
    <location>
        <begin position="148"/>
        <end position="175"/>
    </location>
</feature>
<feature type="compositionally biased region" description="Acidic residues" evidence="2">
    <location>
        <begin position="513"/>
        <end position="523"/>
    </location>
</feature>
<dbReference type="Pfam" id="PF15456">
    <property type="entry name" value="Uds1"/>
    <property type="match status" value="1"/>
</dbReference>
<dbReference type="InterPro" id="IPR056703">
    <property type="entry name" value="DUF7801"/>
</dbReference>
<dbReference type="Pfam" id="PF25078">
    <property type="entry name" value="DUF7801"/>
    <property type="match status" value="1"/>
</dbReference>
<feature type="coiled-coil region" evidence="1">
    <location>
        <begin position="176"/>
        <end position="210"/>
    </location>
</feature>
<feature type="region of interest" description="Disordered" evidence="2">
    <location>
        <begin position="492"/>
        <end position="523"/>
    </location>
</feature>
<feature type="compositionally biased region" description="Polar residues" evidence="2">
    <location>
        <begin position="60"/>
        <end position="69"/>
    </location>
</feature>
<keyword evidence="6" id="KW-1185">Reference proteome</keyword>
<dbReference type="EMBL" id="MU007016">
    <property type="protein sequence ID" value="KAF2434620.1"/>
    <property type="molecule type" value="Genomic_DNA"/>
</dbReference>
<proteinExistence type="predicted"/>
<keyword evidence="1" id="KW-0175">Coiled coil</keyword>